<accession>A0ACC1HW31</accession>
<name>A0ACC1HW31_9FUNG</name>
<gene>
    <name evidence="1" type="primary">ELO2_1</name>
    <name evidence="1" type="ORF">EV182_001843</name>
</gene>
<sequence length="246" mass="28572">MLRPSQILDTLVAPLGIAPDHWRWEPGLTPLSTWHSVLAGFAGYLAMVFGGKHIMRSLPPFRSRTADMLHNAFLTLASAFLFALYIEELLPVWRLHGIVPALCHPDSWSPRLVFLHYLNYLTKWYEFVDTLFLVLKKKPTRFLHVFHHSMTMVLTFSQIRGMNAVSWGPIVLNLLVHVLMYYYYFLASRGIRVWWKQYITVMQIAQFVIDVFMIHYFVYHLYLAPRLGLPHIKSCQGTISSAIFGC</sequence>
<organism evidence="1 2">
    <name type="scientific">Spiromyces aspiralis</name>
    <dbReference type="NCBI Taxonomy" id="68401"/>
    <lineage>
        <taxon>Eukaryota</taxon>
        <taxon>Fungi</taxon>
        <taxon>Fungi incertae sedis</taxon>
        <taxon>Zoopagomycota</taxon>
        <taxon>Kickxellomycotina</taxon>
        <taxon>Kickxellomycetes</taxon>
        <taxon>Kickxellales</taxon>
        <taxon>Kickxellaceae</taxon>
        <taxon>Spiromyces</taxon>
    </lineage>
</organism>
<keyword evidence="2" id="KW-1185">Reference proteome</keyword>
<evidence type="ECO:0000313" key="2">
    <source>
        <dbReference type="Proteomes" id="UP001145114"/>
    </source>
</evidence>
<comment type="caution">
    <text evidence="1">The sequence shown here is derived from an EMBL/GenBank/DDBJ whole genome shotgun (WGS) entry which is preliminary data.</text>
</comment>
<reference evidence="1" key="1">
    <citation type="submission" date="2022-06" db="EMBL/GenBank/DDBJ databases">
        <title>Phylogenomic reconstructions and comparative analyses of Kickxellomycotina fungi.</title>
        <authorList>
            <person name="Reynolds N.K."/>
            <person name="Stajich J.E."/>
            <person name="Barry K."/>
            <person name="Grigoriev I.V."/>
            <person name="Crous P."/>
            <person name="Smith M.E."/>
        </authorList>
    </citation>
    <scope>NUCLEOTIDE SEQUENCE</scope>
    <source>
        <strain evidence="1">RSA 2271</strain>
    </source>
</reference>
<keyword evidence="1" id="KW-0808">Transferase</keyword>
<evidence type="ECO:0000313" key="1">
    <source>
        <dbReference type="EMBL" id="KAJ1679541.1"/>
    </source>
</evidence>
<dbReference type="EMBL" id="JAMZIH010000319">
    <property type="protein sequence ID" value="KAJ1679541.1"/>
    <property type="molecule type" value="Genomic_DNA"/>
</dbReference>
<proteinExistence type="predicted"/>
<feature type="non-terminal residue" evidence="1">
    <location>
        <position position="246"/>
    </location>
</feature>
<keyword evidence="1" id="KW-0012">Acyltransferase</keyword>
<protein>
    <submittedName>
        <fullName evidence="1">Fatty acyl-CoA elongase/Polyunsaturated fatty acid specific elongation enzyme</fullName>
        <ecNumber evidence="1">2.3.1.199</ecNumber>
    </submittedName>
</protein>
<dbReference type="Proteomes" id="UP001145114">
    <property type="component" value="Unassembled WGS sequence"/>
</dbReference>
<dbReference type="EC" id="2.3.1.199" evidence="1"/>